<protein>
    <recommendedName>
        <fullName evidence="2">Barwin domain-containing protein</fullName>
    </recommendedName>
</protein>
<organism evidence="3 4">
    <name type="scientific">Hibiscus syriacus</name>
    <name type="common">Rose of Sharon</name>
    <dbReference type="NCBI Taxonomy" id="106335"/>
    <lineage>
        <taxon>Eukaryota</taxon>
        <taxon>Viridiplantae</taxon>
        <taxon>Streptophyta</taxon>
        <taxon>Embryophyta</taxon>
        <taxon>Tracheophyta</taxon>
        <taxon>Spermatophyta</taxon>
        <taxon>Magnoliopsida</taxon>
        <taxon>eudicotyledons</taxon>
        <taxon>Gunneridae</taxon>
        <taxon>Pentapetalae</taxon>
        <taxon>rosids</taxon>
        <taxon>malvids</taxon>
        <taxon>Malvales</taxon>
        <taxon>Malvaceae</taxon>
        <taxon>Malvoideae</taxon>
        <taxon>Hibiscus</taxon>
    </lineage>
</organism>
<dbReference type="PANTHER" id="PTHR46351">
    <property type="entry name" value="WOUND-INDUCED PROTEIN WIN2"/>
    <property type="match status" value="1"/>
</dbReference>
<dbReference type="PROSITE" id="PS51174">
    <property type="entry name" value="BARWIN_3"/>
    <property type="match status" value="1"/>
</dbReference>
<dbReference type="Proteomes" id="UP000436088">
    <property type="component" value="Unassembled WGS sequence"/>
</dbReference>
<sequence length="197" mass="22345">MEPCSMWTACASKRAFRIGVLCAIPTPVAKVMAKRRKRTQNGPNEEHITINSRLCADLPTHGSSMAAEDATAYWTDYKVIENDWSLTKVGVYCSQFPEYAYKTFEWRNKYYWTAFCGPEIPKPQSRCGLCLKVSNTANGKSVTVRVLDTCTRPSLDLDYPAFSEIMDDKGRQDGHLTVNYEFVDCGDDPTIRLHHEL</sequence>
<dbReference type="PANTHER" id="PTHR46351:SF7">
    <property type="entry name" value="HEVEIN-LIKE PREPROPROTEIN"/>
    <property type="match status" value="1"/>
</dbReference>
<dbReference type="InterPro" id="IPR001153">
    <property type="entry name" value="Barwin_dom"/>
</dbReference>
<dbReference type="GO" id="GO:0050832">
    <property type="term" value="P:defense response to fungus"/>
    <property type="evidence" value="ECO:0007669"/>
    <property type="project" value="InterPro"/>
</dbReference>
<keyword evidence="4" id="KW-1185">Reference proteome</keyword>
<dbReference type="GO" id="GO:0042742">
    <property type="term" value="P:defense response to bacterium"/>
    <property type="evidence" value="ECO:0007669"/>
    <property type="project" value="InterPro"/>
</dbReference>
<comment type="caution">
    <text evidence="3">The sequence shown here is derived from an EMBL/GenBank/DDBJ whole genome shotgun (WGS) entry which is preliminary data.</text>
</comment>
<evidence type="ECO:0000313" key="4">
    <source>
        <dbReference type="Proteomes" id="UP000436088"/>
    </source>
</evidence>
<dbReference type="GO" id="GO:0004540">
    <property type="term" value="F:RNA nuclease activity"/>
    <property type="evidence" value="ECO:0007669"/>
    <property type="project" value="InterPro"/>
</dbReference>
<dbReference type="Pfam" id="PF00967">
    <property type="entry name" value="Barwin"/>
    <property type="match status" value="1"/>
</dbReference>
<reference evidence="3" key="1">
    <citation type="submission" date="2019-09" db="EMBL/GenBank/DDBJ databases">
        <title>Draft genome information of white flower Hibiscus syriacus.</title>
        <authorList>
            <person name="Kim Y.-M."/>
        </authorList>
    </citation>
    <scope>NUCLEOTIDE SEQUENCE [LARGE SCALE GENOMIC DNA]</scope>
    <source>
        <strain evidence="3">YM2019G1</strain>
    </source>
</reference>
<dbReference type="AlphaFoldDB" id="A0A6A3BY98"/>
<evidence type="ECO:0000313" key="3">
    <source>
        <dbReference type="EMBL" id="KAE8720907.1"/>
    </source>
</evidence>
<dbReference type="InterPro" id="IPR036908">
    <property type="entry name" value="RlpA-like_sf"/>
</dbReference>
<dbReference type="Gene3D" id="2.40.40.10">
    <property type="entry name" value="RlpA-like domain"/>
    <property type="match status" value="1"/>
</dbReference>
<evidence type="ECO:0000259" key="2">
    <source>
        <dbReference type="PROSITE" id="PS51174"/>
    </source>
</evidence>
<dbReference type="InterPro" id="IPR018226">
    <property type="entry name" value="Barwin_CS"/>
</dbReference>
<evidence type="ECO:0000256" key="1">
    <source>
        <dbReference type="ARBA" id="ARBA00023157"/>
    </source>
</evidence>
<keyword evidence="1" id="KW-1015">Disulfide bond</keyword>
<accession>A0A6A3BY98</accession>
<name>A0A6A3BY98_HIBSY</name>
<dbReference type="PRINTS" id="PR00602">
    <property type="entry name" value="BARWIN"/>
</dbReference>
<dbReference type="PROSITE" id="PS00772">
    <property type="entry name" value="BARWIN_2"/>
    <property type="match status" value="1"/>
</dbReference>
<dbReference type="InterPro" id="IPR044301">
    <property type="entry name" value="PR4"/>
</dbReference>
<dbReference type="SUPFAM" id="SSF50685">
    <property type="entry name" value="Barwin-like endoglucanases"/>
    <property type="match status" value="1"/>
</dbReference>
<gene>
    <name evidence="3" type="ORF">F3Y22_tig00017996pilonHSYRG00087</name>
</gene>
<dbReference type="EMBL" id="VEPZ02000671">
    <property type="protein sequence ID" value="KAE8720907.1"/>
    <property type="molecule type" value="Genomic_DNA"/>
</dbReference>
<proteinExistence type="predicted"/>
<feature type="domain" description="Barwin" evidence="2">
    <location>
        <begin position="65"/>
        <end position="187"/>
    </location>
</feature>